<name>A0A182M0G0_9DIPT</name>
<dbReference type="EMBL" id="AXCM01005219">
    <property type="status" value="NOT_ANNOTATED_CDS"/>
    <property type="molecule type" value="Genomic_DNA"/>
</dbReference>
<evidence type="ECO:0000313" key="2">
    <source>
        <dbReference type="Proteomes" id="UP000075883"/>
    </source>
</evidence>
<accession>A0A182M0G0</accession>
<reference evidence="1" key="2">
    <citation type="submission" date="2020-05" db="UniProtKB">
        <authorList>
            <consortium name="EnsemblMetazoa"/>
        </authorList>
    </citation>
    <scope>IDENTIFICATION</scope>
    <source>
        <strain evidence="1">A-37</strain>
    </source>
</reference>
<reference evidence="2" key="1">
    <citation type="submission" date="2013-09" db="EMBL/GenBank/DDBJ databases">
        <title>The Genome Sequence of Anopheles culicifacies species A.</title>
        <authorList>
            <consortium name="The Broad Institute Genomics Platform"/>
            <person name="Neafsey D.E."/>
            <person name="Besansky N."/>
            <person name="Howell P."/>
            <person name="Walton C."/>
            <person name="Young S.K."/>
            <person name="Zeng Q."/>
            <person name="Gargeya S."/>
            <person name="Fitzgerald M."/>
            <person name="Haas B."/>
            <person name="Abouelleil A."/>
            <person name="Allen A.W."/>
            <person name="Alvarado L."/>
            <person name="Arachchi H.M."/>
            <person name="Berlin A.M."/>
            <person name="Chapman S.B."/>
            <person name="Gainer-Dewar J."/>
            <person name="Goldberg J."/>
            <person name="Griggs A."/>
            <person name="Gujja S."/>
            <person name="Hansen M."/>
            <person name="Howarth C."/>
            <person name="Imamovic A."/>
            <person name="Ireland A."/>
            <person name="Larimer J."/>
            <person name="McCowan C."/>
            <person name="Murphy C."/>
            <person name="Pearson M."/>
            <person name="Poon T.W."/>
            <person name="Priest M."/>
            <person name="Roberts A."/>
            <person name="Saif S."/>
            <person name="Shea T."/>
            <person name="Sisk P."/>
            <person name="Sykes S."/>
            <person name="Wortman J."/>
            <person name="Nusbaum C."/>
            <person name="Birren B."/>
        </authorList>
    </citation>
    <scope>NUCLEOTIDE SEQUENCE [LARGE SCALE GENOMIC DNA]</scope>
    <source>
        <strain evidence="2">A-37</strain>
    </source>
</reference>
<proteinExistence type="predicted"/>
<dbReference type="Proteomes" id="UP000075883">
    <property type="component" value="Unassembled WGS sequence"/>
</dbReference>
<keyword evidence="2" id="KW-1185">Reference proteome</keyword>
<protein>
    <recommendedName>
        <fullName evidence="3">Secreted protein</fullName>
    </recommendedName>
</protein>
<dbReference type="AlphaFoldDB" id="A0A182M0G0"/>
<evidence type="ECO:0008006" key="3">
    <source>
        <dbReference type="Google" id="ProtNLM"/>
    </source>
</evidence>
<dbReference type="EnsemblMetazoa" id="ACUA006437-RA">
    <property type="protein sequence ID" value="ACUA006437-PA"/>
    <property type="gene ID" value="ACUA006437"/>
</dbReference>
<evidence type="ECO:0000313" key="1">
    <source>
        <dbReference type="EnsemblMetazoa" id="ACUA006437-PA"/>
    </source>
</evidence>
<organism evidence="1 2">
    <name type="scientific">Anopheles culicifacies</name>
    <dbReference type="NCBI Taxonomy" id="139723"/>
    <lineage>
        <taxon>Eukaryota</taxon>
        <taxon>Metazoa</taxon>
        <taxon>Ecdysozoa</taxon>
        <taxon>Arthropoda</taxon>
        <taxon>Hexapoda</taxon>
        <taxon>Insecta</taxon>
        <taxon>Pterygota</taxon>
        <taxon>Neoptera</taxon>
        <taxon>Endopterygota</taxon>
        <taxon>Diptera</taxon>
        <taxon>Nematocera</taxon>
        <taxon>Culicoidea</taxon>
        <taxon>Culicidae</taxon>
        <taxon>Anophelinae</taxon>
        <taxon>Anopheles</taxon>
        <taxon>culicifacies species complex</taxon>
    </lineage>
</organism>
<sequence>MTTKKSDVAAWRAKCVLQVLALLILCLHKRGHLVLLDCILSGHLISSCSLTISVRVVRCSISIRSSASSWARSRSSICVRKQEISSSRNVKLLRSSDITRSRLMRMRLTASIRSCIPGRLAGCMCSKFFSSPIKSRSKPGANCPRRICLIVSARSISVVNGTSSSSSIMPSE</sequence>
<dbReference type="VEuPathDB" id="VectorBase:ACUA006437"/>